<name>A0AAW4MUT8_9FIRM</name>
<evidence type="ECO:0000313" key="4">
    <source>
        <dbReference type="Proteomes" id="UP001197492"/>
    </source>
</evidence>
<dbReference type="Proteomes" id="UP001196408">
    <property type="component" value="Unassembled WGS sequence"/>
</dbReference>
<evidence type="ECO:0000313" key="1">
    <source>
        <dbReference type="EMBL" id="MBV3383092.1"/>
    </source>
</evidence>
<proteinExistence type="predicted"/>
<evidence type="ECO:0000313" key="2">
    <source>
        <dbReference type="EMBL" id="MBV3393102.1"/>
    </source>
</evidence>
<evidence type="ECO:0000313" key="3">
    <source>
        <dbReference type="Proteomes" id="UP001196408"/>
    </source>
</evidence>
<dbReference type="EMBL" id="JAHOEL010000046">
    <property type="protein sequence ID" value="MBV3393102.1"/>
    <property type="molecule type" value="Genomic_DNA"/>
</dbReference>
<evidence type="ECO:0008006" key="5">
    <source>
        <dbReference type="Google" id="ProtNLM"/>
    </source>
</evidence>
<sequence length="83" mass="9918">MKVIIDESVYLFLKENKIKLSLQFKTIISHLKVNPRMYPMVTDDVNIRHFIIKNIDFCYVIDNEKIIVSDCRFKNSNLKLKIK</sequence>
<reference evidence="1 4" key="1">
    <citation type="submission" date="2021-06" db="EMBL/GenBank/DDBJ databases">
        <title>Collection of gut derived symbiotic bacterial strains cultured from healthy donors.</title>
        <authorList>
            <person name="Lin H."/>
            <person name="Littmann E."/>
            <person name="Pamer E.G."/>
        </authorList>
    </citation>
    <scope>NUCLEOTIDE SEQUENCE</scope>
    <source>
        <strain evidence="2 4">MSK.21.70</strain>
        <strain evidence="1">MSK.21.82</strain>
    </source>
</reference>
<organism evidence="1 3">
    <name type="scientific">Catenibacterium mitsuokai</name>
    <dbReference type="NCBI Taxonomy" id="100886"/>
    <lineage>
        <taxon>Bacteria</taxon>
        <taxon>Bacillati</taxon>
        <taxon>Bacillota</taxon>
        <taxon>Erysipelotrichia</taxon>
        <taxon>Erysipelotrichales</taxon>
        <taxon>Coprobacillaceae</taxon>
        <taxon>Catenibacterium</taxon>
    </lineage>
</organism>
<dbReference type="AlphaFoldDB" id="A0AAW4MUT8"/>
<dbReference type="Proteomes" id="UP001197492">
    <property type="component" value="Unassembled WGS sequence"/>
</dbReference>
<keyword evidence="4" id="KW-1185">Reference proteome</keyword>
<comment type="caution">
    <text evidence="1">The sequence shown here is derived from an EMBL/GenBank/DDBJ whole genome shotgun (WGS) entry which is preliminary data.</text>
</comment>
<dbReference type="EMBL" id="JAHOEF010000048">
    <property type="protein sequence ID" value="MBV3383092.1"/>
    <property type="molecule type" value="Genomic_DNA"/>
</dbReference>
<gene>
    <name evidence="1" type="ORF">KSV97_07655</name>
    <name evidence="2" type="ORF">KSW06_07530</name>
</gene>
<accession>A0AAW4MUT8</accession>
<protein>
    <recommendedName>
        <fullName evidence="5">Toxin-antitoxin system, toxin component, PIN family</fullName>
    </recommendedName>
</protein>
<dbReference type="RefSeq" id="WP_217747865.1">
    <property type="nucleotide sequence ID" value="NZ_JAHOEB010000048.1"/>
</dbReference>